<accession>A0ABW7N2S1</accession>
<evidence type="ECO:0000313" key="8">
    <source>
        <dbReference type="Proteomes" id="UP001610063"/>
    </source>
</evidence>
<feature type="DNA-binding region" description="H-T-H motif" evidence="5">
    <location>
        <begin position="41"/>
        <end position="60"/>
    </location>
</feature>
<reference evidence="7 8" key="1">
    <citation type="journal article" date="2013" name="Int. J. Syst. Evol. Microbiol.">
        <title>Marinoscillum luteum sp. nov., isolated from marine sediment.</title>
        <authorList>
            <person name="Cha I.T."/>
            <person name="Park S.J."/>
            <person name="Kim S.J."/>
            <person name="Kim J.G."/>
            <person name="Jung M.Y."/>
            <person name="Shin K.S."/>
            <person name="Kwon K.K."/>
            <person name="Yang S.H."/>
            <person name="Seo Y.S."/>
            <person name="Rhee S.K."/>
        </authorList>
    </citation>
    <scope>NUCLEOTIDE SEQUENCE [LARGE SCALE GENOMIC DNA]</scope>
    <source>
        <strain evidence="7 8">KCTC 23939</strain>
    </source>
</reference>
<dbReference type="SUPFAM" id="SSF48498">
    <property type="entry name" value="Tetracyclin repressor-like, C-terminal domain"/>
    <property type="match status" value="1"/>
</dbReference>
<dbReference type="InterPro" id="IPR036271">
    <property type="entry name" value="Tet_transcr_reg_TetR-rel_C_sf"/>
</dbReference>
<evidence type="ECO:0000256" key="3">
    <source>
        <dbReference type="ARBA" id="ARBA00023125"/>
    </source>
</evidence>
<dbReference type="RefSeq" id="WP_395415751.1">
    <property type="nucleotide sequence ID" value="NZ_JBIPKE010000007.1"/>
</dbReference>
<sequence>MSIIKVSIFKFAENIQISVAKERILEGAHSLFIQYGVRSVSMDDVARELAMSKKTLYLHFSNKDELVTEVVRFHMDGEMAEFGRVIESASNAVDEIFKLAKCMREHAFRVNPSLLYDLHKYHADAWAIFQEFKSEYLVGQIIDNIERGKREGYYRLELNARVLAILRMEIVQMVFSDQVFPRSEFDFIEVQMQVFDHFVHGLLSEKGKQLYQEYQSQEVNNHSK</sequence>
<keyword evidence="4" id="KW-0804">Transcription</keyword>
<dbReference type="Proteomes" id="UP001610063">
    <property type="component" value="Unassembled WGS sequence"/>
</dbReference>
<gene>
    <name evidence="7" type="ORF">ACHKAR_00610</name>
</gene>
<dbReference type="PRINTS" id="PR00455">
    <property type="entry name" value="HTHTETR"/>
</dbReference>
<evidence type="ECO:0000313" key="7">
    <source>
        <dbReference type="EMBL" id="MFH6981912.1"/>
    </source>
</evidence>
<proteinExistence type="predicted"/>
<dbReference type="PANTHER" id="PTHR30055:SF175">
    <property type="entry name" value="HTH-TYPE TRANSCRIPTIONAL REPRESSOR KSTR2"/>
    <property type="match status" value="1"/>
</dbReference>
<dbReference type="Gene3D" id="1.10.10.60">
    <property type="entry name" value="Homeodomain-like"/>
    <property type="match status" value="1"/>
</dbReference>
<dbReference type="PROSITE" id="PS50977">
    <property type="entry name" value="HTH_TETR_2"/>
    <property type="match status" value="1"/>
</dbReference>
<keyword evidence="1" id="KW-0678">Repressor</keyword>
<dbReference type="PANTHER" id="PTHR30055">
    <property type="entry name" value="HTH-TYPE TRANSCRIPTIONAL REGULATOR RUTR"/>
    <property type="match status" value="1"/>
</dbReference>
<keyword evidence="8" id="KW-1185">Reference proteome</keyword>
<evidence type="ECO:0000256" key="5">
    <source>
        <dbReference type="PROSITE-ProRule" id="PRU00335"/>
    </source>
</evidence>
<dbReference type="InterPro" id="IPR009057">
    <property type="entry name" value="Homeodomain-like_sf"/>
</dbReference>
<dbReference type="EMBL" id="JBIPKE010000007">
    <property type="protein sequence ID" value="MFH6981912.1"/>
    <property type="molecule type" value="Genomic_DNA"/>
</dbReference>
<feature type="domain" description="HTH tetR-type" evidence="6">
    <location>
        <begin position="18"/>
        <end position="78"/>
    </location>
</feature>
<comment type="caution">
    <text evidence="7">The sequence shown here is derived from an EMBL/GenBank/DDBJ whole genome shotgun (WGS) entry which is preliminary data.</text>
</comment>
<protein>
    <submittedName>
        <fullName evidence="7">TetR/AcrR family transcriptional regulator</fullName>
    </submittedName>
</protein>
<keyword evidence="3 5" id="KW-0238">DNA-binding</keyword>
<name>A0ABW7N2S1_9BACT</name>
<evidence type="ECO:0000256" key="2">
    <source>
        <dbReference type="ARBA" id="ARBA00023015"/>
    </source>
</evidence>
<evidence type="ECO:0000259" key="6">
    <source>
        <dbReference type="PROSITE" id="PS50977"/>
    </source>
</evidence>
<dbReference type="InterPro" id="IPR001647">
    <property type="entry name" value="HTH_TetR"/>
</dbReference>
<dbReference type="SUPFAM" id="SSF46689">
    <property type="entry name" value="Homeodomain-like"/>
    <property type="match status" value="1"/>
</dbReference>
<dbReference type="Gene3D" id="1.10.357.10">
    <property type="entry name" value="Tetracycline Repressor, domain 2"/>
    <property type="match status" value="1"/>
</dbReference>
<dbReference type="Pfam" id="PF00440">
    <property type="entry name" value="TetR_N"/>
    <property type="match status" value="1"/>
</dbReference>
<organism evidence="7 8">
    <name type="scientific">Marinoscillum luteum</name>
    <dbReference type="NCBI Taxonomy" id="861051"/>
    <lineage>
        <taxon>Bacteria</taxon>
        <taxon>Pseudomonadati</taxon>
        <taxon>Bacteroidota</taxon>
        <taxon>Cytophagia</taxon>
        <taxon>Cytophagales</taxon>
        <taxon>Reichenbachiellaceae</taxon>
        <taxon>Marinoscillum</taxon>
    </lineage>
</organism>
<dbReference type="InterPro" id="IPR050109">
    <property type="entry name" value="HTH-type_TetR-like_transc_reg"/>
</dbReference>
<evidence type="ECO:0000256" key="4">
    <source>
        <dbReference type="ARBA" id="ARBA00023163"/>
    </source>
</evidence>
<keyword evidence="2" id="KW-0805">Transcription regulation</keyword>
<evidence type="ECO:0000256" key="1">
    <source>
        <dbReference type="ARBA" id="ARBA00022491"/>
    </source>
</evidence>